<reference evidence="2" key="1">
    <citation type="submission" date="2025-08" db="UniProtKB">
        <authorList>
            <consortium name="Ensembl"/>
        </authorList>
    </citation>
    <scope>IDENTIFICATION</scope>
</reference>
<dbReference type="GeneTree" id="ENSGT00530000063631"/>
<feature type="domain" description="DEP" evidence="1">
    <location>
        <begin position="162"/>
        <end position="222"/>
    </location>
</feature>
<dbReference type="InterPro" id="IPR036034">
    <property type="entry name" value="PDZ_sf"/>
</dbReference>
<dbReference type="InterPro" id="IPR036390">
    <property type="entry name" value="WH_DNA-bd_sf"/>
</dbReference>
<dbReference type="GO" id="GO:0023051">
    <property type="term" value="P:regulation of signaling"/>
    <property type="evidence" value="ECO:0007669"/>
    <property type="project" value="TreeGrafter"/>
</dbReference>
<dbReference type="Gene3D" id="2.30.42.10">
    <property type="match status" value="1"/>
</dbReference>
<evidence type="ECO:0000313" key="3">
    <source>
        <dbReference type="Proteomes" id="UP000264820"/>
    </source>
</evidence>
<dbReference type="SUPFAM" id="SSF46785">
    <property type="entry name" value="Winged helix' DNA-binding domain"/>
    <property type="match status" value="2"/>
</dbReference>
<dbReference type="GO" id="GO:0007186">
    <property type="term" value="P:G protein-coupled receptor signaling pathway"/>
    <property type="evidence" value="ECO:0007669"/>
    <property type="project" value="TreeGrafter"/>
</dbReference>
<proteinExistence type="predicted"/>
<dbReference type="GO" id="GO:0005096">
    <property type="term" value="F:GTPase activator activity"/>
    <property type="evidence" value="ECO:0007669"/>
    <property type="project" value="TreeGrafter"/>
</dbReference>
<keyword evidence="3" id="KW-1185">Reference proteome</keyword>
<dbReference type="SUPFAM" id="SSF50156">
    <property type="entry name" value="PDZ domain-like"/>
    <property type="match status" value="1"/>
</dbReference>
<dbReference type="PANTHER" id="PTHR22829:SF7">
    <property type="entry name" value="DEP DOMAIN-CONTAINING MTOR-INTERACTING PROTEIN"/>
    <property type="match status" value="1"/>
</dbReference>
<name>A0A3Q2XEE7_HIPCM</name>
<dbReference type="GO" id="GO:0005886">
    <property type="term" value="C:plasma membrane"/>
    <property type="evidence" value="ECO:0007669"/>
    <property type="project" value="TreeGrafter"/>
</dbReference>
<feature type="domain" description="DEP" evidence="1">
    <location>
        <begin position="39"/>
        <end position="122"/>
    </location>
</feature>
<dbReference type="Gene3D" id="1.10.10.10">
    <property type="entry name" value="Winged helix-like DNA-binding domain superfamily/Winged helix DNA-binding domain"/>
    <property type="match status" value="2"/>
</dbReference>
<dbReference type="AlphaFoldDB" id="A0A3Q2XEE7"/>
<dbReference type="InterPro" id="IPR000591">
    <property type="entry name" value="DEP_dom"/>
</dbReference>
<sequence length="381" mass="43901">MLGIQNGSSGLFRSSLGGRFGDEGIELPARQHTAEVMIAGEQLRLRLHDGKLIKDRRYHLRTYPNCFVAEELIDWLVNHEEAPDRATAVRLMQHLMDRDVVHHVCDKRSEFKDAKLLYRFRKDDGTFPFNKEVKLFMRGQRLYEHLSGDKSSILQQREECGVVYQRSFPGCQLIDWLLQNGEAASRCQGLELCCALQEHGIMQHVAQKHDFFDSGLHYQFCINFRRRRRLSELLGERERDAWIPLRLTRQDWVQLFVCLRPRSFEAIQNQARIQLKCDSVQFLWFKSRSKCLLGLAVLKRHFTCEELLAPGAHFTKRVDALGWGFVIRGVAPCYVQAVDPGSPAAAAGVKGRADSSLVFQTWSEALITRPPWRRTCALSPF</sequence>
<evidence type="ECO:0000259" key="1">
    <source>
        <dbReference type="PROSITE" id="PS50186"/>
    </source>
</evidence>
<dbReference type="GO" id="GO:0005085">
    <property type="term" value="F:guanyl-nucleotide exchange factor activity"/>
    <property type="evidence" value="ECO:0007669"/>
    <property type="project" value="TreeGrafter"/>
</dbReference>
<dbReference type="InterPro" id="IPR036388">
    <property type="entry name" value="WH-like_DNA-bd_sf"/>
</dbReference>
<protein>
    <submittedName>
        <fullName evidence="2">Activity-dependent neuroprotector homeobox a</fullName>
    </submittedName>
</protein>
<dbReference type="SMART" id="SM00049">
    <property type="entry name" value="DEP"/>
    <property type="match status" value="2"/>
</dbReference>
<dbReference type="PANTHER" id="PTHR22829">
    <property type="entry name" value="DEP DOMAIN PROTEIN"/>
    <property type="match status" value="1"/>
</dbReference>
<organism evidence="2 3">
    <name type="scientific">Hippocampus comes</name>
    <name type="common">Tiger tail seahorse</name>
    <dbReference type="NCBI Taxonomy" id="109280"/>
    <lineage>
        <taxon>Eukaryota</taxon>
        <taxon>Metazoa</taxon>
        <taxon>Chordata</taxon>
        <taxon>Craniata</taxon>
        <taxon>Vertebrata</taxon>
        <taxon>Euteleostomi</taxon>
        <taxon>Actinopterygii</taxon>
        <taxon>Neopterygii</taxon>
        <taxon>Teleostei</taxon>
        <taxon>Neoteleostei</taxon>
        <taxon>Acanthomorphata</taxon>
        <taxon>Syngnathiaria</taxon>
        <taxon>Syngnathiformes</taxon>
        <taxon>Syngnathoidei</taxon>
        <taxon>Syngnathidae</taxon>
        <taxon>Hippocampus</taxon>
    </lineage>
</organism>
<dbReference type="InterPro" id="IPR051832">
    <property type="entry name" value="mTOR-Rac_regulators"/>
</dbReference>
<dbReference type="Pfam" id="PF00610">
    <property type="entry name" value="DEP"/>
    <property type="match status" value="2"/>
</dbReference>
<evidence type="ECO:0000313" key="2">
    <source>
        <dbReference type="Ensembl" id="ENSHCOP00000002583.1"/>
    </source>
</evidence>
<dbReference type="Ensembl" id="ENSHCOT00000010172.1">
    <property type="protein sequence ID" value="ENSHCOP00000002583.1"/>
    <property type="gene ID" value="ENSHCOG00000003771.1"/>
</dbReference>
<dbReference type="Proteomes" id="UP000264820">
    <property type="component" value="Unplaced"/>
</dbReference>
<dbReference type="GO" id="GO:0035556">
    <property type="term" value="P:intracellular signal transduction"/>
    <property type="evidence" value="ECO:0007669"/>
    <property type="project" value="InterPro"/>
</dbReference>
<reference evidence="2" key="2">
    <citation type="submission" date="2025-09" db="UniProtKB">
        <authorList>
            <consortium name="Ensembl"/>
        </authorList>
    </citation>
    <scope>IDENTIFICATION</scope>
</reference>
<accession>A0A3Q2XEE7</accession>
<dbReference type="PROSITE" id="PS50186">
    <property type="entry name" value="DEP"/>
    <property type="match status" value="2"/>
</dbReference>